<proteinExistence type="inferred from homology"/>
<dbReference type="InterPro" id="IPR010158">
    <property type="entry name" value="Amidase_Cbmase"/>
</dbReference>
<dbReference type="Pfam" id="PF07687">
    <property type="entry name" value="M20_dimer"/>
    <property type="match status" value="1"/>
</dbReference>
<evidence type="ECO:0000256" key="1">
    <source>
        <dbReference type="ARBA" id="ARBA00006153"/>
    </source>
</evidence>
<gene>
    <name evidence="4" type="ORF">ABVQ20_03780</name>
</gene>
<sequence>MTGALGTKSSATSSEEATLIDGRRLLRNLEALGQIGNSAAGGRTRLAYSPQDGQARELLLAWMREAGLSVCVDPIGNIFGTLRGCDDAAAPIMVGSHIDTVVNAGHLDGCLGVLAGLETLLSLAEAGIVPRRPIVVAAFANEEGARFSPDLMGSRVFTGELALAQALAATDADGQSVTEALGRMPESRPFGTPPSLPSAYVELHIEQGPVLWSENVAIGIVEGVQGCRWLEVQVHGAANHAGTTPMAMRRDAGVAAASLVADLARRSRDQKIPLVATAGTMSIVSGSINSVPEHAVFTVDLRDPDERLLDNAENQLRFAIARAEADHGVTIEIRRMSQSSPVRFDDALVARAGALAERGGIAYRRLVSGASHDAQMLAARCPTLMLFAPSRDGISHSPAEHTDDDDIIAAANLLAGLVRDLAEADPAASSPHFKQGL</sequence>
<reference evidence="4 5" key="1">
    <citation type="submission" date="2024-06" db="EMBL/GenBank/DDBJ databases">
        <authorList>
            <person name="Kim D.-U."/>
        </authorList>
    </citation>
    <scope>NUCLEOTIDE SEQUENCE [LARGE SCALE GENOMIC DNA]</scope>
    <source>
        <strain evidence="4 5">KACC15460</strain>
    </source>
</reference>
<dbReference type="Pfam" id="PF01546">
    <property type="entry name" value="Peptidase_M20"/>
    <property type="match status" value="1"/>
</dbReference>
<dbReference type="RefSeq" id="WP_354458157.1">
    <property type="nucleotide sequence ID" value="NZ_JBEWSZ010000001.1"/>
</dbReference>
<accession>A0ABV2D7T1</accession>
<dbReference type="InterPro" id="IPR036264">
    <property type="entry name" value="Bact_exopeptidase_dim_dom"/>
</dbReference>
<dbReference type="PIRSF" id="PIRSF001235">
    <property type="entry name" value="Amidase_carbamoylase"/>
    <property type="match status" value="1"/>
</dbReference>
<dbReference type="SUPFAM" id="SSF53187">
    <property type="entry name" value="Zn-dependent exopeptidases"/>
    <property type="match status" value="1"/>
</dbReference>
<dbReference type="SUPFAM" id="SSF55031">
    <property type="entry name" value="Bacterial exopeptidase dimerisation domain"/>
    <property type="match status" value="1"/>
</dbReference>
<dbReference type="GO" id="GO:0016787">
    <property type="term" value="F:hydrolase activity"/>
    <property type="evidence" value="ECO:0007669"/>
    <property type="project" value="UniProtKB-KW"/>
</dbReference>
<dbReference type="Proteomes" id="UP001548832">
    <property type="component" value="Unassembled WGS sequence"/>
</dbReference>
<evidence type="ECO:0000259" key="3">
    <source>
        <dbReference type="Pfam" id="PF07687"/>
    </source>
</evidence>
<dbReference type="Gene3D" id="3.40.630.10">
    <property type="entry name" value="Zn peptidases"/>
    <property type="match status" value="1"/>
</dbReference>
<dbReference type="Gene3D" id="3.30.70.360">
    <property type="match status" value="1"/>
</dbReference>
<evidence type="ECO:0000256" key="2">
    <source>
        <dbReference type="ARBA" id="ARBA00022801"/>
    </source>
</evidence>
<dbReference type="PANTHER" id="PTHR32494">
    <property type="entry name" value="ALLANTOATE DEIMINASE-RELATED"/>
    <property type="match status" value="1"/>
</dbReference>
<dbReference type="CDD" id="cd03884">
    <property type="entry name" value="M20_bAS"/>
    <property type="match status" value="1"/>
</dbReference>
<dbReference type="NCBIfam" id="TIGR01879">
    <property type="entry name" value="hydantase"/>
    <property type="match status" value="1"/>
</dbReference>
<keyword evidence="2 4" id="KW-0378">Hydrolase</keyword>
<dbReference type="PANTHER" id="PTHR32494:SF5">
    <property type="entry name" value="ALLANTOATE AMIDOHYDROLASE"/>
    <property type="match status" value="1"/>
</dbReference>
<dbReference type="InterPro" id="IPR011650">
    <property type="entry name" value="Peptidase_M20_dimer"/>
</dbReference>
<organism evidence="4 5">
    <name type="scientific">Mesorhizobium shangrilense</name>
    <dbReference type="NCBI Taxonomy" id="460060"/>
    <lineage>
        <taxon>Bacteria</taxon>
        <taxon>Pseudomonadati</taxon>
        <taxon>Pseudomonadota</taxon>
        <taxon>Alphaproteobacteria</taxon>
        <taxon>Hyphomicrobiales</taxon>
        <taxon>Phyllobacteriaceae</taxon>
        <taxon>Mesorhizobium</taxon>
    </lineage>
</organism>
<evidence type="ECO:0000313" key="5">
    <source>
        <dbReference type="Proteomes" id="UP001548832"/>
    </source>
</evidence>
<feature type="domain" description="Peptidase M20 dimerisation" evidence="3">
    <location>
        <begin position="225"/>
        <end position="322"/>
    </location>
</feature>
<protein>
    <submittedName>
        <fullName evidence="4">Zn-dependent hydrolase</fullName>
    </submittedName>
</protein>
<dbReference type="NCBIfam" id="NF006771">
    <property type="entry name" value="PRK09290.1-5"/>
    <property type="match status" value="1"/>
</dbReference>
<comment type="caution">
    <text evidence="4">The sequence shown here is derived from an EMBL/GenBank/DDBJ whole genome shotgun (WGS) entry which is preliminary data.</text>
</comment>
<dbReference type="EMBL" id="JBEWSZ010000001">
    <property type="protein sequence ID" value="MET2826091.1"/>
    <property type="molecule type" value="Genomic_DNA"/>
</dbReference>
<evidence type="ECO:0000313" key="4">
    <source>
        <dbReference type="EMBL" id="MET2826091.1"/>
    </source>
</evidence>
<comment type="similarity">
    <text evidence="1">Belongs to the peptidase M20 family.</text>
</comment>
<name>A0ABV2D7T1_9HYPH</name>
<dbReference type="InterPro" id="IPR002933">
    <property type="entry name" value="Peptidase_M20"/>
</dbReference>
<keyword evidence="5" id="KW-1185">Reference proteome</keyword>